<dbReference type="PANTHER" id="PTHR10887">
    <property type="entry name" value="DNA2/NAM7 HELICASE FAMILY"/>
    <property type="match status" value="1"/>
</dbReference>
<feature type="compositionally biased region" description="Polar residues" evidence="2">
    <location>
        <begin position="31"/>
        <end position="42"/>
    </location>
</feature>
<feature type="domain" description="ZNFX1" evidence="5">
    <location>
        <begin position="171"/>
        <end position="278"/>
    </location>
</feature>
<dbReference type="InterPro" id="IPR027417">
    <property type="entry name" value="P-loop_NTPase"/>
</dbReference>
<dbReference type="InterPro" id="IPR041677">
    <property type="entry name" value="DNA2/NAM7_AAA_11"/>
</dbReference>
<keyword evidence="1" id="KW-0547">Nucleotide-binding</keyword>
<keyword evidence="1" id="KW-0067">ATP-binding</keyword>
<evidence type="ECO:0000259" key="4">
    <source>
        <dbReference type="Pfam" id="PF13087"/>
    </source>
</evidence>
<feature type="region of interest" description="Disordered" evidence="2">
    <location>
        <begin position="1142"/>
        <end position="1193"/>
    </location>
</feature>
<dbReference type="Pfam" id="PF25396">
    <property type="entry name" value="ZNFX1"/>
    <property type="match status" value="1"/>
</dbReference>
<feature type="compositionally biased region" description="Basic and acidic residues" evidence="2">
    <location>
        <begin position="1151"/>
        <end position="1164"/>
    </location>
</feature>
<sequence length="1239" mass="140199">MSERARGRGRGRGQGRGRLSNRGSYGDRRNGVSNSQTLQSNGDVDGEYNAHLTERFKGRSARNGDSNRRFNRETKLQLALNPDLSKYVMNQEAISRGADPDDWLAIPEIPPAGEILIPEGEAVSLPRNKIDQPWSKKEKYLKAHYKFLREDAIAPLREAVAKFRRDPQRMDDNDTRIYEQVRIVGLTFTYKGICSRIRFSLARATRRISWQASKRLTSGTLVALTPTKDAFQNRCILAVVAARPLDHLEQEVPEIDILFGDHNSHEVDPQQTYIMIEASQGYFEAYRHTMRALQKQSAEPFPLAEHICHLESDVGPPQYLIEEPDRDITPAADQGTLEAFQNVNLLRQWPSSPTRTLDSTQWAAMKDILTRKLAVIQGPPGTGKTHVSKIAIEIMLRNRKPGDPPIIVACQTNHALDQLLGFVNKFEPNFIRLGGRSTNVLTKARALHEVRKAQVYDDPLGSCFAKARRDINTQTLKLKSLLSPVRADGPSLMTNEVLFNLGVINAQQRTSLEKGAADWLQSDAVPDESLQMWLGDSVKPFVPIYSNDNFGFQEAEEDLELEQRRELDAEMGVADEEDYEMLRGDYLSLATGQTMSQPTAQTIGQAKRLLDTAIDLNQVPIYLKGPMYMIMQEKAIAIVRRRLREGANDYAGMCSQIQIGRWEKDAAYLAEAPIIGMTTTGLSKYRALVSSLKPKIILIEEAAEVLEAPVSVACVASLQHLILVGDHQQLQANCSVKELAGDPYYLNISMFERLVRNKLPHRTLLKQRRMEPEFRELIQPIYPGLTDDDSVATRDRTEWGTGSIFSWFLNHDFQEHQDESMSTYNAHEAALIARFYRHLIRNRVPPAAITVLTFYNGQRKKILRALKDDPETASVYNKVKTVDSYQGEENHIILLSLVRNNASGKIGFLDINNRIVVALSRAKYGFYLFGNGNFLAEHNEVWSYVEDRLWKQGRSKDSMPLTCRNHGRTVWVKYPSDFDVLDGGCDLPCGGILNCGHRCTMRCHVFTHDWITCSIPCNKELVCSHFCVKTCSQKCECDCDVFKRFEEEESESKLDTTPQWKALASQGLTEANITRLENEAAQPSPVQFTEPAQDRIRVAAQPAPVEYTTKETRLRNGRTRFEQSWQPNTLMSLSAGMNRLVMNDDEEEEEKESRRVIREGKKPEPPVQQPRGPPAWGYDGTNETSGFNPEGQRVRPEEAFVAITTQSAEIENESFSGWKSPKEVEWEEEQAALNGNGFW</sequence>
<keyword evidence="1" id="KW-0347">Helicase</keyword>
<feature type="domain" description="DNA2/NAM7 helicase-like C-terminal" evidence="4">
    <location>
        <begin position="747"/>
        <end position="932"/>
    </location>
</feature>
<keyword evidence="1" id="KW-0378">Hydrolase</keyword>
<dbReference type="AlphaFoldDB" id="A0AAN7T6W0"/>
<dbReference type="GO" id="GO:0031048">
    <property type="term" value="P:regulatory ncRNA-mediated heterochromatin formation"/>
    <property type="evidence" value="ECO:0007669"/>
    <property type="project" value="TreeGrafter"/>
</dbReference>
<dbReference type="CDD" id="cd06008">
    <property type="entry name" value="NF-X1-zinc-finger"/>
    <property type="match status" value="1"/>
</dbReference>
<reference evidence="6 7" key="1">
    <citation type="submission" date="2023-08" db="EMBL/GenBank/DDBJ databases">
        <title>Black Yeasts Isolated from many extreme environments.</title>
        <authorList>
            <person name="Coleine C."/>
            <person name="Stajich J.E."/>
            <person name="Selbmann L."/>
        </authorList>
    </citation>
    <scope>NUCLEOTIDE SEQUENCE [LARGE SCALE GENOMIC DNA]</scope>
    <source>
        <strain evidence="6 7">CCFEE 5910</strain>
    </source>
</reference>
<dbReference type="InterPro" id="IPR047187">
    <property type="entry name" value="SF1_C_Upf1"/>
</dbReference>
<protein>
    <submittedName>
        <fullName evidence="6">Uncharacterized protein</fullName>
    </submittedName>
</protein>
<dbReference type="SUPFAM" id="SSF52540">
    <property type="entry name" value="P-loop containing nucleoside triphosphate hydrolases"/>
    <property type="match status" value="1"/>
</dbReference>
<organism evidence="6 7">
    <name type="scientific">Lithohypha guttulata</name>
    <dbReference type="NCBI Taxonomy" id="1690604"/>
    <lineage>
        <taxon>Eukaryota</taxon>
        <taxon>Fungi</taxon>
        <taxon>Dikarya</taxon>
        <taxon>Ascomycota</taxon>
        <taxon>Pezizomycotina</taxon>
        <taxon>Eurotiomycetes</taxon>
        <taxon>Chaetothyriomycetidae</taxon>
        <taxon>Chaetothyriales</taxon>
        <taxon>Trichomeriaceae</taxon>
        <taxon>Lithohypha</taxon>
    </lineage>
</organism>
<proteinExistence type="predicted"/>
<dbReference type="GO" id="GO:0004386">
    <property type="term" value="F:helicase activity"/>
    <property type="evidence" value="ECO:0007669"/>
    <property type="project" value="InterPro"/>
</dbReference>
<dbReference type="PANTHER" id="PTHR10887:SF341">
    <property type="entry name" value="NFX1-TYPE ZINC FINGER-CONTAINING PROTEIN 1"/>
    <property type="match status" value="1"/>
</dbReference>
<evidence type="ECO:0000256" key="1">
    <source>
        <dbReference type="ARBA" id="ARBA00022806"/>
    </source>
</evidence>
<dbReference type="InterPro" id="IPR057373">
    <property type="entry name" value="ZNFX1"/>
</dbReference>
<evidence type="ECO:0000313" key="7">
    <source>
        <dbReference type="Proteomes" id="UP001309876"/>
    </source>
</evidence>
<feature type="domain" description="DNA2/NAM7 helicase helicase" evidence="3">
    <location>
        <begin position="658"/>
        <end position="732"/>
    </location>
</feature>
<dbReference type="EMBL" id="JAVRRJ010000001">
    <property type="protein sequence ID" value="KAK5089976.1"/>
    <property type="molecule type" value="Genomic_DNA"/>
</dbReference>
<feature type="domain" description="DNA2/NAM7 helicase helicase" evidence="3">
    <location>
        <begin position="357"/>
        <end position="480"/>
    </location>
</feature>
<accession>A0AAN7T6W0</accession>
<feature type="region of interest" description="Disordered" evidence="2">
    <location>
        <begin position="1"/>
        <end position="73"/>
    </location>
</feature>
<evidence type="ECO:0000256" key="2">
    <source>
        <dbReference type="SAM" id="MobiDB-lite"/>
    </source>
</evidence>
<dbReference type="GO" id="GO:0031380">
    <property type="term" value="C:nuclear RNA-directed RNA polymerase complex"/>
    <property type="evidence" value="ECO:0007669"/>
    <property type="project" value="TreeGrafter"/>
</dbReference>
<dbReference type="Proteomes" id="UP001309876">
    <property type="component" value="Unassembled WGS sequence"/>
</dbReference>
<dbReference type="CDD" id="cd18808">
    <property type="entry name" value="SF1_C_Upf1"/>
    <property type="match status" value="1"/>
</dbReference>
<keyword evidence="7" id="KW-1185">Reference proteome</keyword>
<evidence type="ECO:0000259" key="5">
    <source>
        <dbReference type="Pfam" id="PF25396"/>
    </source>
</evidence>
<name>A0AAN7T6W0_9EURO</name>
<comment type="caution">
    <text evidence="6">The sequence shown here is derived from an EMBL/GenBank/DDBJ whole genome shotgun (WGS) entry which is preliminary data.</text>
</comment>
<dbReference type="Gene3D" id="3.40.50.300">
    <property type="entry name" value="P-loop containing nucleotide triphosphate hydrolases"/>
    <property type="match status" value="3"/>
</dbReference>
<evidence type="ECO:0000259" key="3">
    <source>
        <dbReference type="Pfam" id="PF13086"/>
    </source>
</evidence>
<dbReference type="Pfam" id="PF13087">
    <property type="entry name" value="AAA_12"/>
    <property type="match status" value="1"/>
</dbReference>
<evidence type="ECO:0000313" key="6">
    <source>
        <dbReference type="EMBL" id="KAK5089976.1"/>
    </source>
</evidence>
<dbReference type="InterPro" id="IPR045055">
    <property type="entry name" value="DNA2/NAM7-like"/>
</dbReference>
<dbReference type="InterPro" id="IPR041679">
    <property type="entry name" value="DNA2/NAM7-like_C"/>
</dbReference>
<gene>
    <name evidence="6" type="ORF">LTR05_000144</name>
</gene>
<dbReference type="Pfam" id="PF13086">
    <property type="entry name" value="AAA_11"/>
    <property type="match status" value="2"/>
</dbReference>